<dbReference type="Gene3D" id="1.10.287.110">
    <property type="entry name" value="DnaJ domain"/>
    <property type="match status" value="1"/>
</dbReference>
<dbReference type="Proteomes" id="UP000281468">
    <property type="component" value="Unassembled WGS sequence"/>
</dbReference>
<name>A0A3M7ER07_HORWE</name>
<evidence type="ECO:0000259" key="9">
    <source>
        <dbReference type="PROSITE" id="PS50076"/>
    </source>
</evidence>
<dbReference type="CDD" id="cd06257">
    <property type="entry name" value="DnaJ"/>
    <property type="match status" value="1"/>
</dbReference>
<evidence type="ECO:0000256" key="3">
    <source>
        <dbReference type="ARBA" id="ARBA00022737"/>
    </source>
</evidence>
<keyword evidence="2" id="KW-0732">Signal</keyword>
<dbReference type="GO" id="GO:0005788">
    <property type="term" value="C:endoplasmic reticulum lumen"/>
    <property type="evidence" value="ECO:0007669"/>
    <property type="project" value="UniProtKB-SubCell"/>
</dbReference>
<feature type="region of interest" description="Disordered" evidence="8">
    <location>
        <begin position="507"/>
        <end position="547"/>
    </location>
</feature>
<dbReference type="SMART" id="SM00028">
    <property type="entry name" value="TPR"/>
    <property type="match status" value="4"/>
</dbReference>
<evidence type="ECO:0000256" key="7">
    <source>
        <dbReference type="PROSITE-ProRule" id="PRU00339"/>
    </source>
</evidence>
<evidence type="ECO:0000313" key="10">
    <source>
        <dbReference type="EMBL" id="RMY78686.1"/>
    </source>
</evidence>
<evidence type="ECO:0000256" key="1">
    <source>
        <dbReference type="ARBA" id="ARBA00004319"/>
    </source>
</evidence>
<dbReference type="SUPFAM" id="SSF46565">
    <property type="entry name" value="Chaperone J-domain"/>
    <property type="match status" value="1"/>
</dbReference>
<dbReference type="Pfam" id="PF14559">
    <property type="entry name" value="TPR_19"/>
    <property type="match status" value="1"/>
</dbReference>
<accession>A0A3M7ER07</accession>
<keyword evidence="5" id="KW-0256">Endoplasmic reticulum</keyword>
<dbReference type="GO" id="GO:0034975">
    <property type="term" value="P:protein folding in endoplasmic reticulum"/>
    <property type="evidence" value="ECO:0007669"/>
    <property type="project" value="TreeGrafter"/>
</dbReference>
<feature type="compositionally biased region" description="Basic and acidic residues" evidence="8">
    <location>
        <begin position="511"/>
        <end position="525"/>
    </location>
</feature>
<dbReference type="InterPro" id="IPR036869">
    <property type="entry name" value="J_dom_sf"/>
</dbReference>
<dbReference type="Pfam" id="PF00226">
    <property type="entry name" value="DnaJ"/>
    <property type="match status" value="1"/>
</dbReference>
<dbReference type="SMART" id="SM00271">
    <property type="entry name" value="DnaJ"/>
    <property type="match status" value="1"/>
</dbReference>
<feature type="repeat" description="TPR" evidence="7">
    <location>
        <begin position="733"/>
        <end position="766"/>
    </location>
</feature>
<dbReference type="InterPro" id="IPR051727">
    <property type="entry name" value="DnaJ_C3_Co-chaperones"/>
</dbReference>
<sequence length="1243" mass="132634">MRPPRQPRRAAALDGEEVGVDGRRLRAVVARAVGVGVVHVVGDPDLGEDERVFAHVLLAFLADLVELVAETAADGTFADFEGEGGGEIAASEDAEDVDVPELVPFFGNEGDAVVEVAGENHVGVVVCCAFDVRGDFEGLRLHEHDCFGPDGPDRGFVFPVVVEKIVVEEEFRVHLLARLWMLEEVLWFEELVGLGIPYAMLGPNVSAEFPGVGTLPAVLGVVPRGWIEPCGVTFRIDELGATLIGAKGAKGVGVHLDSSTGAGQHGLEACRASILAQVLVLWDVGEIGVADEAIVGLIDTLVVLDVLAVDDTFRCKLLAGEEHGEDGLTGYALVVRGPHHLGEVGRVRPGILNQRRFGDGELLRIQATSIDGPHGGATASCEAGPDILVGVHEDMEAIPLGHPQHLDGMSTEILIIFARAGVFERLPGEQVSDGVVAPSFQAGEVGWRFTEREGAVDEGDGVAVEEVLLLMGRHGWVGGVFGIAGDVDAVQGDLPVVRITESVAGDVQTQRGHDRGGVRMEDGGSTRKCCGSGSGRPEFTSPTVQGSDDVATTHLPLCHVGVARRCGPRASLVYRLYGRIQEVQHWELQHGDQATPISLLKPTSPAILQGLLSISNPPPNPPSTPRDARHRSADGIQSSDHVSPRVNPKTPLPHSRAPSRALVSGVQPQARTELGWTIPPAGPHHFAGLSAIRRSSENMILRLSTLALGALCLSSAPLAAALSASDIPSDTPVSQLISSANTHLAQGNAQDALTYFDAAIQKDPSNYLTIFKRGATYLSLGRNTQASRDFDQVLVLKPGFEGALTQRAKIKGRNADWAAAKQDYLAAGKKDSQELADLEEAEGAAQLAQEAEAKGDWEACVTQAGTAIFVAGTALDIRQRRARCRLEKGEIVEGISDLNHVLQINTGSIEPYLQIAAMTFYSLAETDKGITSVSRCLHNDPENKACSKLRKSQKAIDRTLKKFNQLVEKRQFASAVKLLIPTADEPGLLQEVKDDTAQYREAGYIHPKATSGLYAHLTERVCDAYMEMNNPKKAGPYCTETLSHNPTSLPALLHKAQHLLDTEDYDGALSALSTAKDHHGNTPHINDLHTKTQQALKRSKQKDYYKILNVDRDASDRDIKKSFRKLTVQHHPDKAHQNGVSPEEAQRKMQAINEAYEVLSDPELKARFDRGEDPMDPMAGQPQGGNPFGHGSPFGGGGGGGGQQFFFRQGGGGGSHFKFSGGGGFPGGFPGGGGGGFPGGFPF</sequence>
<gene>
    <name evidence="10" type="ORF">D0862_13320</name>
</gene>
<evidence type="ECO:0000256" key="8">
    <source>
        <dbReference type="SAM" id="MobiDB-lite"/>
    </source>
</evidence>
<feature type="domain" description="J" evidence="9">
    <location>
        <begin position="1103"/>
        <end position="1172"/>
    </location>
</feature>
<dbReference type="PRINTS" id="PR00625">
    <property type="entry name" value="JDOMAIN"/>
</dbReference>
<dbReference type="FunFam" id="1.25.40.10:FF:000224">
    <property type="entry name" value="DnaJ and TPR domain protein"/>
    <property type="match status" value="1"/>
</dbReference>
<comment type="caution">
    <text evidence="10">The sequence shown here is derived from an EMBL/GenBank/DDBJ whole genome shotgun (WGS) entry which is preliminary data.</text>
</comment>
<dbReference type="PANTHER" id="PTHR44140:SF2">
    <property type="entry name" value="LD25575P"/>
    <property type="match status" value="1"/>
</dbReference>
<dbReference type="InterPro" id="IPR011990">
    <property type="entry name" value="TPR-like_helical_dom_sf"/>
</dbReference>
<dbReference type="PROSITE" id="PS50076">
    <property type="entry name" value="DNAJ_2"/>
    <property type="match status" value="1"/>
</dbReference>
<dbReference type="InterPro" id="IPR019734">
    <property type="entry name" value="TPR_rpt"/>
</dbReference>
<organism evidence="10 11">
    <name type="scientific">Hortaea werneckii</name>
    <name type="common">Black yeast</name>
    <name type="synonym">Cladosporium werneckii</name>
    <dbReference type="NCBI Taxonomy" id="91943"/>
    <lineage>
        <taxon>Eukaryota</taxon>
        <taxon>Fungi</taxon>
        <taxon>Dikarya</taxon>
        <taxon>Ascomycota</taxon>
        <taxon>Pezizomycotina</taxon>
        <taxon>Dothideomycetes</taxon>
        <taxon>Dothideomycetidae</taxon>
        <taxon>Mycosphaerellales</taxon>
        <taxon>Teratosphaeriaceae</taxon>
        <taxon>Hortaea</taxon>
    </lineage>
</organism>
<dbReference type="AlphaFoldDB" id="A0A3M7ER07"/>
<evidence type="ECO:0000256" key="5">
    <source>
        <dbReference type="ARBA" id="ARBA00022824"/>
    </source>
</evidence>
<feature type="repeat" description="TPR" evidence="7">
    <location>
        <begin position="767"/>
        <end position="800"/>
    </location>
</feature>
<reference evidence="10 11" key="1">
    <citation type="journal article" date="2018" name="BMC Genomics">
        <title>Genomic evidence for intraspecific hybridization in a clonal and extremely halotolerant yeast.</title>
        <authorList>
            <person name="Gostincar C."/>
            <person name="Stajich J.E."/>
            <person name="Zupancic J."/>
            <person name="Zalar P."/>
            <person name="Gunde-Cimerman N."/>
        </authorList>
    </citation>
    <scope>NUCLEOTIDE SEQUENCE [LARGE SCALE GENOMIC DNA]</scope>
    <source>
        <strain evidence="10 11">EXF-171</strain>
    </source>
</reference>
<dbReference type="GO" id="GO:0051787">
    <property type="term" value="F:misfolded protein binding"/>
    <property type="evidence" value="ECO:0007669"/>
    <property type="project" value="TreeGrafter"/>
</dbReference>
<evidence type="ECO:0000313" key="11">
    <source>
        <dbReference type="Proteomes" id="UP000281468"/>
    </source>
</evidence>
<keyword evidence="4 7" id="KW-0802">TPR repeat</keyword>
<evidence type="ECO:0000256" key="2">
    <source>
        <dbReference type="ARBA" id="ARBA00022729"/>
    </source>
</evidence>
<protein>
    <recommendedName>
        <fullName evidence="6">Tetratricopeptide repeat and J domain-containing co-chaperone DNJ1</fullName>
    </recommendedName>
</protein>
<feature type="region of interest" description="Disordered" evidence="8">
    <location>
        <begin position="610"/>
        <end position="662"/>
    </location>
</feature>
<keyword evidence="3" id="KW-0677">Repeat</keyword>
<dbReference type="Gene3D" id="1.25.40.10">
    <property type="entry name" value="Tetratricopeptide repeat domain"/>
    <property type="match status" value="1"/>
</dbReference>
<comment type="subcellular location">
    <subcellularLocation>
        <location evidence="1">Endoplasmic reticulum lumen</location>
    </subcellularLocation>
</comment>
<evidence type="ECO:0000256" key="4">
    <source>
        <dbReference type="ARBA" id="ARBA00022803"/>
    </source>
</evidence>
<proteinExistence type="predicted"/>
<dbReference type="SUPFAM" id="SSF48452">
    <property type="entry name" value="TPR-like"/>
    <property type="match status" value="2"/>
</dbReference>
<dbReference type="GO" id="GO:0051087">
    <property type="term" value="F:protein-folding chaperone binding"/>
    <property type="evidence" value="ECO:0007669"/>
    <property type="project" value="TreeGrafter"/>
</dbReference>
<feature type="compositionally biased region" description="Gly residues" evidence="8">
    <location>
        <begin position="1182"/>
        <end position="1243"/>
    </location>
</feature>
<feature type="region of interest" description="Disordered" evidence="8">
    <location>
        <begin position="1170"/>
        <end position="1243"/>
    </location>
</feature>
<dbReference type="EMBL" id="QWIQ01000720">
    <property type="protein sequence ID" value="RMY78686.1"/>
    <property type="molecule type" value="Genomic_DNA"/>
</dbReference>
<dbReference type="InterPro" id="IPR001623">
    <property type="entry name" value="DnaJ_domain"/>
</dbReference>
<evidence type="ECO:0000256" key="6">
    <source>
        <dbReference type="ARBA" id="ARBA00073740"/>
    </source>
</evidence>
<dbReference type="PROSITE" id="PS50005">
    <property type="entry name" value="TPR"/>
    <property type="match status" value="2"/>
</dbReference>
<dbReference type="PANTHER" id="PTHR44140">
    <property type="entry name" value="LD25575P"/>
    <property type="match status" value="1"/>
</dbReference>